<accession>W4VEA8</accession>
<organism evidence="1 2">
    <name type="scientific">Gracilibacillus boraciitolerans JCM 21714</name>
    <dbReference type="NCBI Taxonomy" id="1298598"/>
    <lineage>
        <taxon>Bacteria</taxon>
        <taxon>Bacillati</taxon>
        <taxon>Bacillota</taxon>
        <taxon>Bacilli</taxon>
        <taxon>Bacillales</taxon>
        <taxon>Bacillaceae</taxon>
        <taxon>Gracilibacillus</taxon>
    </lineage>
</organism>
<dbReference type="AlphaFoldDB" id="W4VEA8"/>
<protein>
    <submittedName>
        <fullName evidence="1">Uncharacterized protein</fullName>
    </submittedName>
</protein>
<dbReference type="Proteomes" id="UP000019102">
    <property type="component" value="Unassembled WGS sequence"/>
</dbReference>
<evidence type="ECO:0000313" key="1">
    <source>
        <dbReference type="EMBL" id="GAE91089.1"/>
    </source>
</evidence>
<keyword evidence="2" id="KW-1185">Reference proteome</keyword>
<dbReference type="EMBL" id="BAVS01000001">
    <property type="protein sequence ID" value="GAE91089.1"/>
    <property type="molecule type" value="Genomic_DNA"/>
</dbReference>
<dbReference type="eggNOG" id="ENOG5033602">
    <property type="taxonomic scope" value="Bacteria"/>
</dbReference>
<reference evidence="1 2" key="1">
    <citation type="journal article" date="2014" name="Genome Announc.">
        <title>Draft Genome Sequence of the Boron-Tolerant and Moderately Halotolerant Bacterium Gracilibacillus boraciitolerans JCM 21714T.</title>
        <authorList>
            <person name="Ahmed I."/>
            <person name="Oshima K."/>
            <person name="Suda W."/>
            <person name="Kitamura K."/>
            <person name="Iida T."/>
            <person name="Ohmori Y."/>
            <person name="Fujiwara T."/>
            <person name="Hattori M."/>
            <person name="Ohkuma M."/>
        </authorList>
    </citation>
    <scope>NUCLEOTIDE SEQUENCE [LARGE SCALE GENOMIC DNA]</scope>
    <source>
        <strain evidence="1 2">JCM 21714</strain>
    </source>
</reference>
<proteinExistence type="predicted"/>
<name>W4VEA8_9BACI</name>
<comment type="caution">
    <text evidence="1">The sequence shown here is derived from an EMBL/GenBank/DDBJ whole genome shotgun (WGS) entry which is preliminary data.</text>
</comment>
<gene>
    <name evidence="1" type="ORF">JCM21714_25</name>
</gene>
<sequence length="216" mass="26271">MYFLKCKYKLRVLQSNFFYCKVSYFKIQTKMVIKIHKKIYSAIEEVWLNDISKDYKNNHLLKEDSLKNAFYYHVRNRLGEDFLEKYNLRIFTEYFVDGERIDLVIVQIDPFRAKESYLGDCITEIIVAVEMKYKNSYTSDKVFLQDVDKVLSFIRNWKSNTTTFYLAFIHEKYMNSQEKMSWIHDKHIEIVKGKVTELNAYWDEVSDETRWIIYDH</sequence>
<dbReference type="STRING" id="1298598.JCM21714_25"/>
<evidence type="ECO:0000313" key="2">
    <source>
        <dbReference type="Proteomes" id="UP000019102"/>
    </source>
</evidence>